<feature type="active site" evidence="20">
    <location>
        <position position="162"/>
    </location>
</feature>
<dbReference type="InterPro" id="IPR011601">
    <property type="entry name" value="MurB_C"/>
</dbReference>
<comment type="function">
    <text evidence="2 20">Cell wall formation.</text>
</comment>
<evidence type="ECO:0000256" key="11">
    <source>
        <dbReference type="ARBA" id="ARBA00022827"/>
    </source>
</evidence>
<evidence type="ECO:0000256" key="10">
    <source>
        <dbReference type="ARBA" id="ARBA00022630"/>
    </source>
</evidence>
<dbReference type="GO" id="GO:0008360">
    <property type="term" value="P:regulation of cell shape"/>
    <property type="evidence" value="ECO:0007669"/>
    <property type="project" value="UniProtKB-KW"/>
</dbReference>
<dbReference type="SUPFAM" id="SSF56194">
    <property type="entry name" value="Uridine diphospho-N-Acetylenolpyruvylglucosamine reductase, MurB, C-terminal domain"/>
    <property type="match status" value="1"/>
</dbReference>
<evidence type="ECO:0000313" key="24">
    <source>
        <dbReference type="Proteomes" id="UP000306393"/>
    </source>
</evidence>
<evidence type="ECO:0000256" key="8">
    <source>
        <dbReference type="ARBA" id="ARBA00022490"/>
    </source>
</evidence>
<evidence type="ECO:0000256" key="16">
    <source>
        <dbReference type="ARBA" id="ARBA00023306"/>
    </source>
</evidence>
<dbReference type="Gene3D" id="3.90.78.10">
    <property type="entry name" value="UDP-N-acetylenolpyruvoylglucosamine reductase, C-terminal domain"/>
    <property type="match status" value="1"/>
</dbReference>
<keyword evidence="14 20" id="KW-0573">Peptidoglycan synthesis</keyword>
<dbReference type="Pfam" id="PF02873">
    <property type="entry name" value="MurB_C"/>
    <property type="match status" value="1"/>
</dbReference>
<dbReference type="NCBIfam" id="NF010478">
    <property type="entry name" value="PRK13903.1"/>
    <property type="match status" value="1"/>
</dbReference>
<dbReference type="InterPro" id="IPR036635">
    <property type="entry name" value="MurB_C_sf"/>
</dbReference>
<dbReference type="PANTHER" id="PTHR21071:SF4">
    <property type="entry name" value="UDP-N-ACETYLENOLPYRUVOYLGLUCOSAMINE REDUCTASE"/>
    <property type="match status" value="1"/>
</dbReference>
<evidence type="ECO:0000313" key="23">
    <source>
        <dbReference type="EMBL" id="TKJ81801.1"/>
    </source>
</evidence>
<dbReference type="EMBL" id="QGAC01000064">
    <property type="protein sequence ID" value="TKJ81801.1"/>
    <property type="molecule type" value="Genomic_DNA"/>
</dbReference>
<dbReference type="InterPro" id="IPR003170">
    <property type="entry name" value="MurB"/>
</dbReference>
<comment type="pathway">
    <text evidence="4 20">Cell wall biogenesis; peptidoglycan biosynthesis.</text>
</comment>
<evidence type="ECO:0000256" key="19">
    <source>
        <dbReference type="ARBA" id="ARBA00048914"/>
    </source>
</evidence>
<evidence type="ECO:0000256" key="2">
    <source>
        <dbReference type="ARBA" id="ARBA00003921"/>
    </source>
</evidence>
<evidence type="ECO:0000256" key="13">
    <source>
        <dbReference type="ARBA" id="ARBA00022960"/>
    </source>
</evidence>
<name>A0A4U3ENA3_9GAMM</name>
<dbReference type="InterPro" id="IPR036318">
    <property type="entry name" value="FAD-bd_PCMH-like_sf"/>
</dbReference>
<dbReference type="Proteomes" id="UP000661012">
    <property type="component" value="Unassembled WGS sequence"/>
</dbReference>
<accession>A0A4U3ENA3</accession>
<dbReference type="Gene3D" id="3.30.465.10">
    <property type="match status" value="1"/>
</dbReference>
<dbReference type="InterPro" id="IPR016167">
    <property type="entry name" value="FAD-bd_PCMH_sub1"/>
</dbReference>
<dbReference type="InterPro" id="IPR006094">
    <property type="entry name" value="Oxid_FAD_bind_N"/>
</dbReference>
<evidence type="ECO:0000256" key="5">
    <source>
        <dbReference type="ARBA" id="ARBA00010485"/>
    </source>
</evidence>
<evidence type="ECO:0000256" key="3">
    <source>
        <dbReference type="ARBA" id="ARBA00004496"/>
    </source>
</evidence>
<evidence type="ECO:0000256" key="12">
    <source>
        <dbReference type="ARBA" id="ARBA00022857"/>
    </source>
</evidence>
<evidence type="ECO:0000259" key="21">
    <source>
        <dbReference type="PROSITE" id="PS51387"/>
    </source>
</evidence>
<dbReference type="Pfam" id="PF01565">
    <property type="entry name" value="FAD_binding_4"/>
    <property type="match status" value="1"/>
</dbReference>
<comment type="catalytic activity">
    <reaction evidence="19 20">
        <text>UDP-N-acetyl-alpha-D-muramate + NADP(+) = UDP-N-acetyl-3-O-(1-carboxyvinyl)-alpha-D-glucosamine + NADPH + H(+)</text>
        <dbReference type="Rhea" id="RHEA:12248"/>
        <dbReference type="ChEBI" id="CHEBI:15378"/>
        <dbReference type="ChEBI" id="CHEBI:57783"/>
        <dbReference type="ChEBI" id="CHEBI:58349"/>
        <dbReference type="ChEBI" id="CHEBI:68483"/>
        <dbReference type="ChEBI" id="CHEBI:70757"/>
        <dbReference type="EC" id="1.3.1.98"/>
    </reaction>
</comment>
<dbReference type="OrthoDB" id="9804753at2"/>
<dbReference type="EC" id="1.3.1.98" evidence="6 20"/>
<dbReference type="NCBIfam" id="NF000755">
    <property type="entry name" value="PRK00046.1"/>
    <property type="match status" value="1"/>
</dbReference>
<evidence type="ECO:0000256" key="20">
    <source>
        <dbReference type="HAMAP-Rule" id="MF_00037"/>
    </source>
</evidence>
<dbReference type="GO" id="GO:0009252">
    <property type="term" value="P:peptidoglycan biosynthetic process"/>
    <property type="evidence" value="ECO:0007669"/>
    <property type="project" value="UniProtKB-UniRule"/>
</dbReference>
<evidence type="ECO:0000313" key="25">
    <source>
        <dbReference type="Proteomes" id="UP000661012"/>
    </source>
</evidence>
<dbReference type="RefSeq" id="WP_137270279.1">
    <property type="nucleotide sequence ID" value="NZ_JACYNM010000058.1"/>
</dbReference>
<dbReference type="GO" id="GO:0071555">
    <property type="term" value="P:cell wall organization"/>
    <property type="evidence" value="ECO:0007669"/>
    <property type="project" value="UniProtKB-KW"/>
</dbReference>
<reference evidence="22 25" key="2">
    <citation type="journal article" date="2020" name="FEMS Microbiol. Ecol.">
        <title>Temporal dynamics of bacterial communities during seed development and maturation.</title>
        <authorList>
            <person name="Chesneau G."/>
            <person name="Torres-Cortes G."/>
            <person name="Briand M."/>
            <person name="Darrasse A."/>
            <person name="Preveaux A."/>
            <person name="Marais C."/>
            <person name="Jacques M.A."/>
            <person name="Shade A."/>
            <person name="Barret M."/>
        </authorList>
    </citation>
    <scope>NUCLEOTIDE SEQUENCE [LARGE SCALE GENOMIC DNA]</scope>
    <source>
        <strain evidence="22 25">CFBP13732</strain>
    </source>
</reference>
<dbReference type="EMBL" id="JACYNN010000055">
    <property type="protein sequence ID" value="MBD8109392.1"/>
    <property type="molecule type" value="Genomic_DNA"/>
</dbReference>
<evidence type="ECO:0000256" key="15">
    <source>
        <dbReference type="ARBA" id="ARBA00023002"/>
    </source>
</evidence>
<keyword evidence="17 20" id="KW-0961">Cell wall biogenesis/degradation</keyword>
<dbReference type="STRING" id="1219360.GCA_001571305_04548"/>
<feature type="active site" evidence="20">
    <location>
        <position position="328"/>
    </location>
</feature>
<dbReference type="GO" id="GO:0005829">
    <property type="term" value="C:cytosol"/>
    <property type="evidence" value="ECO:0007669"/>
    <property type="project" value="TreeGrafter"/>
</dbReference>
<feature type="active site" description="Proton donor" evidence="20">
    <location>
        <position position="232"/>
    </location>
</feature>
<evidence type="ECO:0000256" key="1">
    <source>
        <dbReference type="ARBA" id="ARBA00001974"/>
    </source>
</evidence>
<keyword evidence="10 20" id="KW-0285">Flavoprotein</keyword>
<organism evidence="23 24">
    <name type="scientific">Erwinia persicina</name>
    <dbReference type="NCBI Taxonomy" id="55211"/>
    <lineage>
        <taxon>Bacteria</taxon>
        <taxon>Pseudomonadati</taxon>
        <taxon>Pseudomonadota</taxon>
        <taxon>Gammaproteobacteria</taxon>
        <taxon>Enterobacterales</taxon>
        <taxon>Erwiniaceae</taxon>
        <taxon>Erwinia</taxon>
    </lineage>
</organism>
<keyword evidence="16 20" id="KW-0131">Cell cycle</keyword>
<feature type="domain" description="FAD-binding PCMH-type" evidence="21">
    <location>
        <begin position="16"/>
        <end position="186"/>
    </location>
</feature>
<dbReference type="NCBIfam" id="TIGR00179">
    <property type="entry name" value="murB"/>
    <property type="match status" value="1"/>
</dbReference>
<proteinExistence type="inferred from homology"/>
<reference evidence="23 24" key="1">
    <citation type="journal article" date="2019" name="Sci. Rep.">
        <title>Differences in resource use lead to coexistence of seed-transmitted microbial populations.</title>
        <authorList>
            <person name="Torres-Cortes G."/>
            <person name="Garcia B.J."/>
            <person name="Compant S."/>
            <person name="Rezki S."/>
            <person name="Jones P."/>
            <person name="Preveaux A."/>
            <person name="Briand M."/>
            <person name="Roulet A."/>
            <person name="Bouchez O."/>
            <person name="Jacobson D."/>
            <person name="Barret M."/>
        </authorList>
    </citation>
    <scope>NUCLEOTIDE SEQUENCE [LARGE SCALE GENOMIC DNA]</scope>
    <source>
        <strain evidence="23 24">CFBP13511</strain>
    </source>
</reference>
<keyword evidence="8 20" id="KW-0963">Cytoplasm</keyword>
<evidence type="ECO:0000256" key="17">
    <source>
        <dbReference type="ARBA" id="ARBA00023316"/>
    </source>
</evidence>
<dbReference type="PANTHER" id="PTHR21071">
    <property type="entry name" value="UDP-N-ACETYLENOLPYRUVOYLGLUCOSAMINE REDUCTASE"/>
    <property type="match status" value="1"/>
</dbReference>
<dbReference type="AlphaFoldDB" id="A0A4U3ENA3"/>
<dbReference type="UniPathway" id="UPA00219"/>
<keyword evidence="15 20" id="KW-0560">Oxidoreductase</keyword>
<dbReference type="HAMAP" id="MF_00037">
    <property type="entry name" value="MurB"/>
    <property type="match status" value="1"/>
</dbReference>
<dbReference type="InterPro" id="IPR016169">
    <property type="entry name" value="FAD-bd_PCMH_sub2"/>
</dbReference>
<dbReference type="Proteomes" id="UP000306393">
    <property type="component" value="Unassembled WGS sequence"/>
</dbReference>
<keyword evidence="11 20" id="KW-0274">FAD</keyword>
<dbReference type="GO" id="GO:0071949">
    <property type="term" value="F:FAD binding"/>
    <property type="evidence" value="ECO:0007669"/>
    <property type="project" value="InterPro"/>
</dbReference>
<dbReference type="GO" id="GO:0051301">
    <property type="term" value="P:cell division"/>
    <property type="evidence" value="ECO:0007669"/>
    <property type="project" value="UniProtKB-KW"/>
</dbReference>
<comment type="similarity">
    <text evidence="5 20">Belongs to the MurB family.</text>
</comment>
<comment type="cofactor">
    <cofactor evidence="1 20">
        <name>FAD</name>
        <dbReference type="ChEBI" id="CHEBI:57692"/>
    </cofactor>
</comment>
<comment type="caution">
    <text evidence="23">The sequence shown here is derived from an EMBL/GenBank/DDBJ whole genome shotgun (WGS) entry which is preliminary data.</text>
</comment>
<evidence type="ECO:0000256" key="4">
    <source>
        <dbReference type="ARBA" id="ARBA00004752"/>
    </source>
</evidence>
<evidence type="ECO:0000256" key="18">
    <source>
        <dbReference type="ARBA" id="ARBA00031026"/>
    </source>
</evidence>
<protein>
    <recommendedName>
        <fullName evidence="7 20">UDP-N-acetylenolpyruvoylglucosamine reductase</fullName>
        <ecNumber evidence="6 20">1.3.1.98</ecNumber>
    </recommendedName>
    <alternativeName>
        <fullName evidence="18 20">UDP-N-acetylmuramate dehydrogenase</fullName>
    </alternativeName>
</protein>
<evidence type="ECO:0000313" key="22">
    <source>
        <dbReference type="EMBL" id="MBD8109392.1"/>
    </source>
</evidence>
<keyword evidence="9 20" id="KW-0132">Cell division</keyword>
<dbReference type="PROSITE" id="PS51387">
    <property type="entry name" value="FAD_PCMH"/>
    <property type="match status" value="1"/>
</dbReference>
<keyword evidence="25" id="KW-1185">Reference proteome</keyword>
<sequence length="345" mass="38323">MSRQQESLKSWNTFSLDARARHISVVKTIEDLCQCWQESARQKEPVLLLGEGSNVLFLEDFAGQVIINRIKGISVEEAEDAWLVHVGAGENWHQLVETLLEQNLAGLENLALIPGCTGSAPIQNIGAYGVELEQVCHYVDVVRLCDGAVQRLTAAECQFGYRDSIFKHHYREGYAIVAVGLYLRKNWTPILSYGDLKNLDPLTVTPRQVFDAVCAMRRSKLPDPEVTGNAGSFFKNPLVSAETAAYLQARYPDIPHYPQERGEVKLAAGWLIDQCSLKGFRHGGAAVHQQQALVLINAENASGQDIVDLARIVRQRVAEKFTVWLEPEVRFIAAQGETDAVEVIA</sequence>
<dbReference type="Gene3D" id="3.30.43.10">
    <property type="entry name" value="Uridine Diphospho-n-acetylenolpyruvylglucosamine Reductase, domain 2"/>
    <property type="match status" value="1"/>
</dbReference>
<evidence type="ECO:0000256" key="14">
    <source>
        <dbReference type="ARBA" id="ARBA00022984"/>
    </source>
</evidence>
<dbReference type="GO" id="GO:0008762">
    <property type="term" value="F:UDP-N-acetylmuramate dehydrogenase activity"/>
    <property type="evidence" value="ECO:0007669"/>
    <property type="project" value="UniProtKB-UniRule"/>
</dbReference>
<evidence type="ECO:0000256" key="6">
    <source>
        <dbReference type="ARBA" id="ARBA00012518"/>
    </source>
</evidence>
<keyword evidence="13 20" id="KW-0133">Cell shape</keyword>
<gene>
    <name evidence="20 22" type="primary">murB</name>
    <name evidence="23" type="ORF">EpCFBP13511_24210</name>
    <name evidence="22" type="ORF">IFT93_23845</name>
</gene>
<evidence type="ECO:0000256" key="9">
    <source>
        <dbReference type="ARBA" id="ARBA00022618"/>
    </source>
</evidence>
<comment type="subcellular location">
    <subcellularLocation>
        <location evidence="3 20">Cytoplasm</location>
    </subcellularLocation>
</comment>
<dbReference type="SUPFAM" id="SSF56176">
    <property type="entry name" value="FAD-binding/transporter-associated domain-like"/>
    <property type="match status" value="1"/>
</dbReference>
<dbReference type="InterPro" id="IPR016166">
    <property type="entry name" value="FAD-bd_PCMH"/>
</dbReference>
<evidence type="ECO:0000256" key="7">
    <source>
        <dbReference type="ARBA" id="ARBA00015188"/>
    </source>
</evidence>
<keyword evidence="12 20" id="KW-0521">NADP</keyword>